<organism evidence="2 3">
    <name type="scientific">Entomortierella chlamydospora</name>
    <dbReference type="NCBI Taxonomy" id="101097"/>
    <lineage>
        <taxon>Eukaryota</taxon>
        <taxon>Fungi</taxon>
        <taxon>Fungi incertae sedis</taxon>
        <taxon>Mucoromycota</taxon>
        <taxon>Mortierellomycotina</taxon>
        <taxon>Mortierellomycetes</taxon>
        <taxon>Mortierellales</taxon>
        <taxon>Mortierellaceae</taxon>
        <taxon>Entomortierella</taxon>
    </lineage>
</organism>
<feature type="compositionally biased region" description="Polar residues" evidence="1">
    <location>
        <begin position="48"/>
        <end position="64"/>
    </location>
</feature>
<dbReference type="AlphaFoldDB" id="A0A9P6SXF6"/>
<dbReference type="Proteomes" id="UP000703661">
    <property type="component" value="Unassembled WGS sequence"/>
</dbReference>
<evidence type="ECO:0000313" key="3">
    <source>
        <dbReference type="Proteomes" id="UP000703661"/>
    </source>
</evidence>
<name>A0A9P6SXF6_9FUNG</name>
<accession>A0A9P6SXF6</accession>
<feature type="region of interest" description="Disordered" evidence="1">
    <location>
        <begin position="39"/>
        <end position="64"/>
    </location>
</feature>
<evidence type="ECO:0000313" key="2">
    <source>
        <dbReference type="EMBL" id="KAG0009717.1"/>
    </source>
</evidence>
<dbReference type="EMBL" id="JAAAID010001517">
    <property type="protein sequence ID" value="KAG0009717.1"/>
    <property type="molecule type" value="Genomic_DNA"/>
</dbReference>
<proteinExistence type="predicted"/>
<sequence length="529" mass="60145">MRSSDAIPSFIHVEQRLQISPVHDSALHPSTSRRRYQAATETEKKNNNGRVSSQLGFSHANTFPRDTSVEQTTLYFNKFSISRDPHHPNATNKRRGRPATSRMRGKNGLVKSINSYSGHCRHHLSDSNNSTSIMEGAPFSKRTRLAHLKKYMQSRRLRLRQRLAQRQSNPLDASDMSLDEADVMDEDDNDPEDINGDGTHAAFALDQDQYSQYMWDLKEKLWERTRSAAKSRSHFLMERQLYAGGRVDHVQRVVQRQRTEQEKRQHTVRDQLEQKMVQAMARRNAYLEAAIENDPSRRFRRRSDAAAAAAAVAATTTTASNPEVVKRNSQISAATTVVSTLKGSSMRQSSPAMKTSIRGGHEKGLAKNSATNMTQATKKHLTSMSATKTRVTTDDMLIKEDNKNNVNSRDPVEFEKLTLSDQRKARERMVQQASREYMQAIGGSHERVLGLSFDELAKMLHTNRALIQATVRLLKYSSQLIQMDSSVDQRYRRVFKNPARVFLSMYMVLAHPEEIRSPEEILSDVTNIA</sequence>
<feature type="region of interest" description="Disordered" evidence="1">
    <location>
        <begin position="79"/>
        <end position="104"/>
    </location>
</feature>
<comment type="caution">
    <text evidence="2">The sequence shown here is derived from an EMBL/GenBank/DDBJ whole genome shotgun (WGS) entry which is preliminary data.</text>
</comment>
<reference evidence="2" key="1">
    <citation type="journal article" date="2020" name="Fungal Divers.">
        <title>Resolving the Mortierellaceae phylogeny through synthesis of multi-gene phylogenetics and phylogenomics.</title>
        <authorList>
            <person name="Vandepol N."/>
            <person name="Liber J."/>
            <person name="Desiro A."/>
            <person name="Na H."/>
            <person name="Kennedy M."/>
            <person name="Barry K."/>
            <person name="Grigoriev I.V."/>
            <person name="Miller A.N."/>
            <person name="O'Donnell K."/>
            <person name="Stajich J.E."/>
            <person name="Bonito G."/>
        </authorList>
    </citation>
    <scope>NUCLEOTIDE SEQUENCE</scope>
    <source>
        <strain evidence="2">NRRL 2769</strain>
    </source>
</reference>
<keyword evidence="3" id="KW-1185">Reference proteome</keyword>
<evidence type="ECO:0000256" key="1">
    <source>
        <dbReference type="SAM" id="MobiDB-lite"/>
    </source>
</evidence>
<protein>
    <submittedName>
        <fullName evidence="2">Uncharacterized protein</fullName>
    </submittedName>
</protein>
<gene>
    <name evidence="2" type="ORF">BGZ80_002132</name>
</gene>